<reference evidence="1 2" key="1">
    <citation type="journal article" date="2017" name="Mol. Ecol.">
        <title>Comparative and population genomic landscape of Phellinus noxius: A hypervariable fungus causing root rot in trees.</title>
        <authorList>
            <person name="Chung C.L."/>
            <person name="Lee T.J."/>
            <person name="Akiba M."/>
            <person name="Lee H.H."/>
            <person name="Kuo T.H."/>
            <person name="Liu D."/>
            <person name="Ke H.M."/>
            <person name="Yokoi T."/>
            <person name="Roa M.B."/>
            <person name="Lu M.J."/>
            <person name="Chang Y.Y."/>
            <person name="Ann P.J."/>
            <person name="Tsai J.N."/>
            <person name="Chen C.Y."/>
            <person name="Tzean S.S."/>
            <person name="Ota Y."/>
            <person name="Hattori T."/>
            <person name="Sahashi N."/>
            <person name="Liou R.F."/>
            <person name="Kikuchi T."/>
            <person name="Tsai I.J."/>
        </authorList>
    </citation>
    <scope>NUCLEOTIDE SEQUENCE [LARGE SCALE GENOMIC DNA]</scope>
    <source>
        <strain evidence="1 2">FFPRI411160</strain>
    </source>
</reference>
<organism evidence="1 2">
    <name type="scientific">Pyrrhoderma noxium</name>
    <dbReference type="NCBI Taxonomy" id="2282107"/>
    <lineage>
        <taxon>Eukaryota</taxon>
        <taxon>Fungi</taxon>
        <taxon>Dikarya</taxon>
        <taxon>Basidiomycota</taxon>
        <taxon>Agaricomycotina</taxon>
        <taxon>Agaricomycetes</taxon>
        <taxon>Hymenochaetales</taxon>
        <taxon>Hymenochaetaceae</taxon>
        <taxon>Pyrrhoderma</taxon>
    </lineage>
</organism>
<dbReference type="AlphaFoldDB" id="A0A286U5A0"/>
<gene>
    <name evidence="1" type="ORF">PNOK_0981700</name>
</gene>
<dbReference type="EMBL" id="NBII01000012">
    <property type="protein sequence ID" value="PAV14738.1"/>
    <property type="molecule type" value="Genomic_DNA"/>
</dbReference>
<evidence type="ECO:0000313" key="1">
    <source>
        <dbReference type="EMBL" id="PAV14738.1"/>
    </source>
</evidence>
<dbReference type="Proteomes" id="UP000217199">
    <property type="component" value="Unassembled WGS sequence"/>
</dbReference>
<accession>A0A286U5A0</accession>
<dbReference type="OrthoDB" id="5424209at2759"/>
<protein>
    <submittedName>
        <fullName evidence="1">Uncharacterized protein</fullName>
    </submittedName>
</protein>
<sequence>MLLVVTQEDLGKKRTVIEELKKFFVKVKREWMKPKDQVIGHIVWAPPVSFSTPLHSYTRDVCVFKLDKERLSQNFRGNVLDLGLEIEPSKFISLMYPHTNAPSGVDYPVEENCDSVKVAVYQYYNDSGPFSRGGDSGCIVVDALGKFVMLLAGGTGSTDSSDIMFGSPMFWLWDVIKEAFSDANICFKDGN</sequence>
<comment type="caution">
    <text evidence="1">The sequence shown here is derived from an EMBL/GenBank/DDBJ whole genome shotgun (WGS) entry which is preliminary data.</text>
</comment>
<proteinExistence type="predicted"/>
<keyword evidence="2" id="KW-1185">Reference proteome</keyword>
<dbReference type="InParanoid" id="A0A286U5A0"/>
<name>A0A286U5A0_9AGAM</name>
<evidence type="ECO:0000313" key="2">
    <source>
        <dbReference type="Proteomes" id="UP000217199"/>
    </source>
</evidence>